<keyword evidence="4" id="KW-0720">Serine protease</keyword>
<dbReference type="InterPro" id="IPR050430">
    <property type="entry name" value="Peptidase_S1"/>
</dbReference>
<dbReference type="RefSeq" id="XP_026743863.1">
    <property type="nucleotide sequence ID" value="XM_026888062.1"/>
</dbReference>
<protein>
    <submittedName>
        <fullName evidence="9">Trypsin-like</fullName>
    </submittedName>
</protein>
<proteinExistence type="inferred from homology"/>
<evidence type="ECO:0000313" key="8">
    <source>
        <dbReference type="Proteomes" id="UP000322000"/>
    </source>
</evidence>
<dbReference type="Pfam" id="PF00089">
    <property type="entry name" value="Trypsin"/>
    <property type="match status" value="1"/>
</dbReference>
<evidence type="ECO:0000256" key="4">
    <source>
        <dbReference type="ARBA" id="ARBA00022825"/>
    </source>
</evidence>
<comment type="similarity">
    <text evidence="1">Belongs to the peptidase S1 family.</text>
</comment>
<dbReference type="InParanoid" id="A0A7E5WSR6"/>
<sequence length="282" mass="30832">MCSKVFQILVVFTMLCMGKGQPGLRIIGGKDAEEKEYPFVVRLQILLTILDTNTDYRFHVCTGALIAPTWTVTAAHCEPEEIITESYTQVPYILAGTVTDALMKFKDAAKLVKKFIIHPSNRIIVIEVRNDIALIKNEAVTLPQYARVSAIGATTLIGLEATATGYGITNESFLVGDATTLHKPLQTLDVLVVQCGEVQREMLFPRLCVARRCRHSAGLCPGDSGGPLLHASGVIGVNTLGPQQLERFCANQPTDPIYDVAAITPIDSFIGWIRNTMEQDSL</sequence>
<keyword evidence="6" id="KW-0732">Signal</keyword>
<dbReference type="GeneID" id="113505387"/>
<feature type="domain" description="Peptidase S1" evidence="7">
    <location>
        <begin position="26"/>
        <end position="278"/>
    </location>
</feature>
<keyword evidence="2" id="KW-0645">Protease</keyword>
<feature type="signal peptide" evidence="6">
    <location>
        <begin position="1"/>
        <end position="20"/>
    </location>
</feature>
<keyword evidence="8" id="KW-1185">Reference proteome</keyword>
<keyword evidence="3" id="KW-0378">Hydrolase</keyword>
<dbReference type="InterPro" id="IPR001314">
    <property type="entry name" value="Peptidase_S1A"/>
</dbReference>
<dbReference type="InterPro" id="IPR018114">
    <property type="entry name" value="TRYPSIN_HIS"/>
</dbReference>
<reference evidence="9" key="1">
    <citation type="submission" date="2025-08" db="UniProtKB">
        <authorList>
            <consortium name="RefSeq"/>
        </authorList>
    </citation>
    <scope>IDENTIFICATION</scope>
</reference>
<evidence type="ECO:0000313" key="9">
    <source>
        <dbReference type="RefSeq" id="XP_026743863.1"/>
    </source>
</evidence>
<dbReference type="InterPro" id="IPR009003">
    <property type="entry name" value="Peptidase_S1_PA"/>
</dbReference>
<gene>
    <name evidence="9" type="primary">LOC113505387</name>
</gene>
<feature type="chain" id="PRO_5028807743" evidence="6">
    <location>
        <begin position="21"/>
        <end position="282"/>
    </location>
</feature>
<dbReference type="AlphaFoldDB" id="A0A7E5WSR6"/>
<dbReference type="GO" id="GO:0006508">
    <property type="term" value="P:proteolysis"/>
    <property type="evidence" value="ECO:0007669"/>
    <property type="project" value="UniProtKB-KW"/>
</dbReference>
<dbReference type="PROSITE" id="PS50240">
    <property type="entry name" value="TRYPSIN_DOM"/>
    <property type="match status" value="1"/>
</dbReference>
<keyword evidence="5" id="KW-1015">Disulfide bond</keyword>
<dbReference type="InterPro" id="IPR043504">
    <property type="entry name" value="Peptidase_S1_PA_chymotrypsin"/>
</dbReference>
<dbReference type="Gene3D" id="2.40.10.10">
    <property type="entry name" value="Trypsin-like serine proteases"/>
    <property type="match status" value="1"/>
</dbReference>
<dbReference type="SMART" id="SM00020">
    <property type="entry name" value="Tryp_SPc"/>
    <property type="match status" value="1"/>
</dbReference>
<dbReference type="SUPFAM" id="SSF50494">
    <property type="entry name" value="Trypsin-like serine proteases"/>
    <property type="match status" value="1"/>
</dbReference>
<dbReference type="InterPro" id="IPR001254">
    <property type="entry name" value="Trypsin_dom"/>
</dbReference>
<accession>A0A7E5WSR6</accession>
<dbReference type="PANTHER" id="PTHR24276:SF98">
    <property type="entry name" value="FI18310P1-RELATED"/>
    <property type="match status" value="1"/>
</dbReference>
<dbReference type="GO" id="GO:0004252">
    <property type="term" value="F:serine-type endopeptidase activity"/>
    <property type="evidence" value="ECO:0007669"/>
    <property type="project" value="InterPro"/>
</dbReference>
<dbReference type="KEGG" id="tnl:113505387"/>
<dbReference type="Proteomes" id="UP000322000">
    <property type="component" value="Chromosome 25"/>
</dbReference>
<dbReference type="PROSITE" id="PS00134">
    <property type="entry name" value="TRYPSIN_HIS"/>
    <property type="match status" value="1"/>
</dbReference>
<evidence type="ECO:0000256" key="6">
    <source>
        <dbReference type="SAM" id="SignalP"/>
    </source>
</evidence>
<name>A0A7E5WSR6_TRINI</name>
<evidence type="ECO:0000256" key="3">
    <source>
        <dbReference type="ARBA" id="ARBA00022801"/>
    </source>
</evidence>
<dbReference type="PANTHER" id="PTHR24276">
    <property type="entry name" value="POLYSERASE-RELATED"/>
    <property type="match status" value="1"/>
</dbReference>
<dbReference type="PRINTS" id="PR00722">
    <property type="entry name" value="CHYMOTRYPSIN"/>
</dbReference>
<evidence type="ECO:0000256" key="2">
    <source>
        <dbReference type="ARBA" id="ARBA00022670"/>
    </source>
</evidence>
<evidence type="ECO:0000259" key="7">
    <source>
        <dbReference type="PROSITE" id="PS50240"/>
    </source>
</evidence>
<evidence type="ECO:0000256" key="1">
    <source>
        <dbReference type="ARBA" id="ARBA00007664"/>
    </source>
</evidence>
<organism evidence="8 9">
    <name type="scientific">Trichoplusia ni</name>
    <name type="common">Cabbage looper</name>
    <dbReference type="NCBI Taxonomy" id="7111"/>
    <lineage>
        <taxon>Eukaryota</taxon>
        <taxon>Metazoa</taxon>
        <taxon>Ecdysozoa</taxon>
        <taxon>Arthropoda</taxon>
        <taxon>Hexapoda</taxon>
        <taxon>Insecta</taxon>
        <taxon>Pterygota</taxon>
        <taxon>Neoptera</taxon>
        <taxon>Endopterygota</taxon>
        <taxon>Lepidoptera</taxon>
        <taxon>Glossata</taxon>
        <taxon>Ditrysia</taxon>
        <taxon>Noctuoidea</taxon>
        <taxon>Noctuidae</taxon>
        <taxon>Plusiinae</taxon>
        <taxon>Trichoplusia</taxon>
    </lineage>
</organism>
<evidence type="ECO:0000256" key="5">
    <source>
        <dbReference type="ARBA" id="ARBA00023157"/>
    </source>
</evidence>
<dbReference type="OrthoDB" id="7452977at2759"/>